<dbReference type="OrthoDB" id="2575953at2"/>
<dbReference type="HOGENOM" id="CLU_229163_0_0_10"/>
<dbReference type="Gene3D" id="1.25.40.10">
    <property type="entry name" value="Tetratricopeptide repeat domain"/>
    <property type="match status" value="3"/>
</dbReference>
<keyword evidence="5" id="KW-0175">Coiled coil</keyword>
<evidence type="ECO:0000256" key="5">
    <source>
        <dbReference type="SAM" id="Coils"/>
    </source>
</evidence>
<dbReference type="PANTHER" id="PTHR24171">
    <property type="entry name" value="ANKYRIN REPEAT DOMAIN-CONTAINING PROTEIN 39-RELATED"/>
    <property type="match status" value="1"/>
</dbReference>
<dbReference type="SUPFAM" id="SSF81901">
    <property type="entry name" value="HCP-like"/>
    <property type="match status" value="2"/>
</dbReference>
<accession>B3ERB7</accession>
<dbReference type="ESTHER" id="amoa5-b3erb7">
    <property type="family name" value="Mbeg1-like"/>
</dbReference>
<dbReference type="KEGG" id="aas:Aasi_0340"/>
<feature type="coiled-coil region" evidence="5">
    <location>
        <begin position="33"/>
        <end position="60"/>
    </location>
</feature>
<feature type="repeat" description="ANK" evidence="3">
    <location>
        <begin position="1729"/>
        <end position="1761"/>
    </location>
</feature>
<dbReference type="Gene3D" id="3.40.50.300">
    <property type="entry name" value="P-loop containing nucleotide triphosphate hydrolases"/>
    <property type="match status" value="1"/>
</dbReference>
<dbReference type="GO" id="GO:0043531">
    <property type="term" value="F:ADP binding"/>
    <property type="evidence" value="ECO:0007669"/>
    <property type="project" value="InterPro"/>
</dbReference>
<feature type="repeat" description="TPR" evidence="4">
    <location>
        <begin position="1335"/>
        <end position="1368"/>
    </location>
</feature>
<dbReference type="PRINTS" id="PR01415">
    <property type="entry name" value="ANKYRIN"/>
</dbReference>
<feature type="repeat" description="ANK" evidence="3">
    <location>
        <begin position="2093"/>
        <end position="2125"/>
    </location>
</feature>
<keyword evidence="9" id="KW-1185">Reference proteome</keyword>
<feature type="repeat" description="ANK" evidence="3">
    <location>
        <begin position="1862"/>
        <end position="1894"/>
    </location>
</feature>
<dbReference type="Pfam" id="PF08238">
    <property type="entry name" value="Sel1"/>
    <property type="match status" value="6"/>
</dbReference>
<dbReference type="SMART" id="SM00382">
    <property type="entry name" value="AAA"/>
    <property type="match status" value="1"/>
</dbReference>
<feature type="repeat" description="ANK" evidence="3">
    <location>
        <begin position="1994"/>
        <end position="2026"/>
    </location>
</feature>
<feature type="repeat" description="ANK" evidence="3">
    <location>
        <begin position="1662"/>
        <end position="1694"/>
    </location>
</feature>
<evidence type="ECO:0000256" key="3">
    <source>
        <dbReference type="PROSITE-ProRule" id="PRU00023"/>
    </source>
</evidence>
<dbReference type="SMART" id="SM00248">
    <property type="entry name" value="ANK"/>
    <property type="match status" value="21"/>
</dbReference>
<dbReference type="InterPro" id="IPR036770">
    <property type="entry name" value="Ankyrin_rpt-contain_sf"/>
</dbReference>
<dbReference type="InterPro" id="IPR029058">
    <property type="entry name" value="AB_hydrolase_fold"/>
</dbReference>
<dbReference type="Pfam" id="PF13424">
    <property type="entry name" value="TPR_12"/>
    <property type="match status" value="2"/>
</dbReference>
<dbReference type="InterPro" id="IPR002110">
    <property type="entry name" value="Ankyrin_rpt"/>
</dbReference>
<feature type="repeat" description="TPR" evidence="4">
    <location>
        <begin position="1293"/>
        <end position="1326"/>
    </location>
</feature>
<dbReference type="InterPro" id="IPR006597">
    <property type="entry name" value="Sel1-like"/>
</dbReference>
<keyword evidence="6" id="KW-0732">Signal</keyword>
<dbReference type="InterPro" id="IPR011990">
    <property type="entry name" value="TPR-like_helical_dom_sf"/>
</dbReference>
<dbReference type="Pfam" id="PF00931">
    <property type="entry name" value="NB-ARC"/>
    <property type="match status" value="1"/>
</dbReference>
<sequence>MRRSHKLSNQLIACVLLLSLFLQSCNNFSTPILSQTKDKKDEIRRDNDKLEAAVEGLFEDAENTAVEGKSQVKIKHVQQAVYSNTKYWIGHLESQKYTLSMPLLYCGFACSKALKRGSLASLYSSPYVRPNMVLGTARANKQAHLFKYNSSASLISKTYISKHPLTSISLLGQGRLKRKETIGQLRKYKTLTDSDRIKNLKFPSYLRENAYLSLLTGASLIGVGAMLLQVKKEVSNPTEDKKTKTLTTNQAIPHTYEQALQALQLNDPHAKVIDLSQENLTKEHLEELKKAIDKNFVVGYIYWGTIPADCQKLKHQIEDKLVENICNYAYYPNDYVHGLLAMHVYDNPYQGEIVDLNDLAKQLGRQLPTSINTAWKVIQVYKNSNNPKYYSALYVNEATHQAVLAFQGTNYLVKDLIAEDMQDVLGNAVTKQQELAYQATKEAVEYTRQRGFNLSITGHSLGGYLAELGVFFSYYEFNCRQVKGIVFDSPGTGNRSKIKYRATEFDIKNLPILAYLSAPNLINTFNQHVGETYRVYPSLDWQLSEIKEFETIEKQSATRKNIKALNKAFLSDTGHSLRNMLSLFDPATGKPKEYVRVQDWPTLNTNFVSYLNEQVELGRMIGGLVGGMLGIRIVNRYKDNPKLRAAIGNLYGYRNSIYPTMGAILGSGIGAVIGSRIWFSHASITGSNLGQGQYWDTLENLPGKGHKKGMLTPENKFKFIYTGHYQESATSPLYHILNNKEYKSNDWYLYKIFKHKDRLAQLSTDNITLEILKRLIREYQIVNINGQFYLKLTTSQACVESVRDKIERAVAVLPPNSIENLFSVSNLHELIKNIEMATSISIPSHDASICKIYSYINPAKANSYIPRLSKQEELRKKLEQGGVCVLYGRSGIGKSTLAAEYAYAQRYHPNQIVEWMQADNLEKLLTNFQHLAQELGIIYARPTALELEKNINTYLAKLSSEVYNTLAERKQTVLLILDDATDSALIDACLLHKPDAIQVIITTRNKSGFSEYNKLKLDAFTFDEGKSYIQQRLQRYKPSERDIEALIKEVGLIPQELTLAIGYINAISSMSIEKYIGKLREIGQQNKKEEGSSILSEIGLGLEKLDASSQLILQYSAHLDSDFIPLSLISTLIKVTNKEDLSKILDKLEKLSLITIINTPNKQGIHIYPEVQKACKEYQGWLDEAKLSEQDLLSVINETLYKGNYTEVANRLSNLGSVYYNSRKFKEALQYYQQSLLTLRSIYTSNHPDIAKSLDNLGTVYKALDRYGEALEYYRQALTMKQDIYAAKHLEIATSLNNMGSLYKNLEQYQEALQYYQKALEIFETLYPGNHPQVAILLNNIGKLYDSLGEYTKALAYYEQANVLSTNIHSLFGQVLTAEEGHSVTFRKEGVQLVADVEMNAPLRFGKDYEGLDVYVEQGTNLSGLLELNERVQKRRIHLQLAQKEHPAKVIIYKGAGLMGGMEGDGEEEPRFEEWINDQHNEIVGETDKNRALLEATKNGYTNKICELLNAGADISFRDQWGWSPLHYSVFKGYLEVTKLLLEQGADINARDQRGVTPFYLATSNCSIEMINLLCELRGEEPKLNEKDINGKTALHYAAIEGYTNIVQLLIKHGYNINSKDENGKTPLYWSIKYNHNDIACLLINNLKELELKSELEIEDEDGCTLLYRAIKLINKDVFELLRDKGANINTRDKEGLTPLHWIAGRGNLEMLTLLLNASGIDINAKDKYGYTPLHRALSRNLIDVVILLIKSGANINTRDKEGLTPLHCAVHKGYIEIVKLLLKHGAAVYDSFRDGYTPLHLASQGGHTDIVGLLLNKIGIDVDPKDQYGQTPLHMAAEQRHADIVKLLLSLGAYIDIQDNDGYTPLHLACENGYLEVVRYLVEEGAYIDIQDNDGYTPLHWACKNGYLEVVKYLLEKGAGIHAKNKNEETPFHWACNKGHLEVVEYLLEKGADIHAKNKNEETPFHWAFENDYVEVVKYLLEKGADIHAKNKNEETSLHWACKNGHLEVVKYLIKKGADIHAKNKNEETSLHWACKNGHLEVVKYLIKKGADIHAKNKNEETSLHWACKNGHLEVVKYLIKKGADIHAKNKNEETSLHWACKNGHLEVVKYLIKKGADIHAKNKNEETSLHWACKNGHLEVVKYLIKKGTDKEAEDNNDHTPLYIAVYNGHIELVQYLLDQGANTEAKIIDRHADAQFKLGVMYHNGEGVAKDDNQAIKWFQKAAEQGNADAQFNLGVMYEKVEGNYKKAIKWFQKAAEQGHADAQFKLGVMYHNGEGVAKDDNQAVFWYRKAAGQRNVKAQFKLGVMYYHGQGVGQDYKKAIKWYQIAAEQGNADAQFNLGVMYEKVEGNYKKAIEWYRIAAEQGNADAQFNLGVIYEKVEGNYKKAIEWFQKAAEQGNLKAQDNLNRLIK</sequence>
<dbReference type="InterPro" id="IPR027417">
    <property type="entry name" value="P-loop_NTPase"/>
</dbReference>
<evidence type="ECO:0000259" key="7">
    <source>
        <dbReference type="SMART" id="SM00382"/>
    </source>
</evidence>
<dbReference type="Gene3D" id="1.25.40.20">
    <property type="entry name" value="Ankyrin repeat-containing domain"/>
    <property type="match status" value="7"/>
</dbReference>
<dbReference type="InterPro" id="IPR003593">
    <property type="entry name" value="AAA+_ATPase"/>
</dbReference>
<dbReference type="Pfam" id="PF00023">
    <property type="entry name" value="Ank"/>
    <property type="match status" value="2"/>
</dbReference>
<feature type="repeat" description="ANK" evidence="3">
    <location>
        <begin position="1521"/>
        <end position="1553"/>
    </location>
</feature>
<feature type="repeat" description="ANK" evidence="3">
    <location>
        <begin position="1829"/>
        <end position="1861"/>
    </location>
</feature>
<feature type="repeat" description="TPR" evidence="4">
    <location>
        <begin position="1209"/>
        <end position="1242"/>
    </location>
</feature>
<protein>
    <recommendedName>
        <fullName evidence="7">AAA+ ATPase domain-containing protein</fullName>
    </recommendedName>
</protein>
<feature type="repeat" description="ANK" evidence="3">
    <location>
        <begin position="1762"/>
        <end position="1789"/>
    </location>
</feature>
<dbReference type="PROSITE" id="PS50088">
    <property type="entry name" value="ANK_REPEAT"/>
    <property type="match status" value="18"/>
</dbReference>
<dbReference type="Proteomes" id="UP000001227">
    <property type="component" value="Chromosome"/>
</dbReference>
<dbReference type="PROSITE" id="PS50005">
    <property type="entry name" value="TPR"/>
    <property type="match status" value="4"/>
</dbReference>
<feature type="repeat" description="ANK" evidence="3">
    <location>
        <begin position="2027"/>
        <end position="2059"/>
    </location>
</feature>
<dbReference type="SMART" id="SM00671">
    <property type="entry name" value="SEL1"/>
    <property type="match status" value="8"/>
</dbReference>
<dbReference type="eggNOG" id="COG0790">
    <property type="taxonomic scope" value="Bacteria"/>
</dbReference>
<dbReference type="PROSITE" id="PS51257">
    <property type="entry name" value="PROKAR_LIPOPROTEIN"/>
    <property type="match status" value="1"/>
</dbReference>
<dbReference type="Gene3D" id="3.40.50.1820">
    <property type="entry name" value="alpha/beta hydrolase"/>
    <property type="match status" value="1"/>
</dbReference>
<dbReference type="PROSITE" id="PS50297">
    <property type="entry name" value="ANK_REP_REGION"/>
    <property type="match status" value="18"/>
</dbReference>
<feature type="repeat" description="ANK" evidence="3">
    <location>
        <begin position="1795"/>
        <end position="1828"/>
    </location>
</feature>
<dbReference type="STRING" id="452471.Aasi_0340"/>
<feature type="repeat" description="ANK" evidence="3">
    <location>
        <begin position="1590"/>
        <end position="1622"/>
    </location>
</feature>
<dbReference type="SUPFAM" id="SSF48452">
    <property type="entry name" value="TPR-like"/>
    <property type="match status" value="1"/>
</dbReference>
<dbReference type="SUPFAM" id="SSF48403">
    <property type="entry name" value="Ankyrin repeat"/>
    <property type="match status" value="2"/>
</dbReference>
<name>B3ERB7_AMOA5</name>
<dbReference type="InterPro" id="IPR002182">
    <property type="entry name" value="NB-ARC"/>
</dbReference>
<proteinExistence type="predicted"/>
<dbReference type="PROSITE" id="PS50293">
    <property type="entry name" value="TPR_REGION"/>
    <property type="match status" value="2"/>
</dbReference>
<feature type="repeat" description="ANK" evidence="3">
    <location>
        <begin position="2060"/>
        <end position="2092"/>
    </location>
</feature>
<feature type="repeat" description="TPR" evidence="4">
    <location>
        <begin position="1251"/>
        <end position="1284"/>
    </location>
</feature>
<dbReference type="InterPro" id="IPR019734">
    <property type="entry name" value="TPR_rpt"/>
</dbReference>
<dbReference type="SUPFAM" id="SSF53474">
    <property type="entry name" value="alpha/beta-Hydrolases"/>
    <property type="match status" value="1"/>
</dbReference>
<gene>
    <name evidence="8" type="ordered locus">Aasi_0340</name>
</gene>
<dbReference type="eggNOG" id="COG1672">
    <property type="taxonomic scope" value="Bacteria"/>
</dbReference>
<dbReference type="EMBL" id="CP001102">
    <property type="protein sequence ID" value="ACE05769.1"/>
    <property type="molecule type" value="Genomic_DNA"/>
</dbReference>
<feature type="repeat" description="ANK" evidence="3">
    <location>
        <begin position="2159"/>
        <end position="2191"/>
    </location>
</feature>
<feature type="repeat" description="ANK" evidence="3">
    <location>
        <begin position="1961"/>
        <end position="1993"/>
    </location>
</feature>
<dbReference type="eggNOG" id="COG0666">
    <property type="taxonomic scope" value="Bacteria"/>
</dbReference>
<feature type="repeat" description="ANK" evidence="3">
    <location>
        <begin position="1695"/>
        <end position="1728"/>
    </location>
</feature>
<organism evidence="8 9">
    <name type="scientific">Amoebophilus asiaticus (strain 5a2)</name>
    <dbReference type="NCBI Taxonomy" id="452471"/>
    <lineage>
        <taxon>Bacteria</taxon>
        <taxon>Pseudomonadati</taxon>
        <taxon>Bacteroidota</taxon>
        <taxon>Cytophagia</taxon>
        <taxon>Cytophagales</taxon>
        <taxon>Amoebophilaceae</taxon>
        <taxon>Candidatus Amoebophilus</taxon>
    </lineage>
</organism>
<evidence type="ECO:0000256" key="4">
    <source>
        <dbReference type="PROSITE-ProRule" id="PRU00339"/>
    </source>
</evidence>
<feature type="domain" description="AAA+ ATPase" evidence="7">
    <location>
        <begin position="880"/>
        <end position="1039"/>
    </location>
</feature>
<feature type="chain" id="PRO_5002786391" description="AAA+ ATPase domain-containing protein" evidence="6">
    <location>
        <begin position="25"/>
        <end position="2413"/>
    </location>
</feature>
<feature type="repeat" description="ANK" evidence="3">
    <location>
        <begin position="1928"/>
        <end position="1960"/>
    </location>
</feature>
<dbReference type="eggNOG" id="COG0457">
    <property type="taxonomic scope" value="Bacteria"/>
</dbReference>
<evidence type="ECO:0000256" key="6">
    <source>
        <dbReference type="SAM" id="SignalP"/>
    </source>
</evidence>
<keyword evidence="2 3" id="KW-0040">ANK repeat</keyword>
<dbReference type="SMART" id="SM00028">
    <property type="entry name" value="TPR"/>
    <property type="match status" value="7"/>
</dbReference>
<evidence type="ECO:0000256" key="1">
    <source>
        <dbReference type="ARBA" id="ARBA00022737"/>
    </source>
</evidence>
<dbReference type="RefSeq" id="WP_012472530.1">
    <property type="nucleotide sequence ID" value="NC_010830.1"/>
</dbReference>
<evidence type="ECO:0000313" key="9">
    <source>
        <dbReference type="Proteomes" id="UP000001227"/>
    </source>
</evidence>
<keyword evidence="4" id="KW-0802">TPR repeat</keyword>
<dbReference type="Pfam" id="PF13637">
    <property type="entry name" value="Ank_4"/>
    <property type="match status" value="2"/>
</dbReference>
<feature type="repeat" description="ANK" evidence="3">
    <location>
        <begin position="2126"/>
        <end position="2158"/>
    </location>
</feature>
<feature type="repeat" description="ANK" evidence="3">
    <location>
        <begin position="1895"/>
        <end position="1927"/>
    </location>
</feature>
<reference evidence="8 9" key="1">
    <citation type="journal article" date="2010" name="J. Bacteriol.">
        <title>The genome of the amoeba symbiont 'Candidatus Amoebophilus asiaticus' reveals common mechanisms for host cell interaction among amoeba-associated bacteria.</title>
        <authorList>
            <person name="Schmitz-Esser S."/>
            <person name="Tischler P."/>
            <person name="Arnold R."/>
            <person name="Montanaro J."/>
            <person name="Wagner M."/>
            <person name="Rattei T."/>
            <person name="Horn M."/>
        </authorList>
    </citation>
    <scope>NUCLEOTIDE SEQUENCE [LARGE SCALE GENOMIC DNA]</scope>
    <source>
        <strain evidence="8 9">5a2</strain>
    </source>
</reference>
<feature type="signal peptide" evidence="6">
    <location>
        <begin position="1"/>
        <end position="24"/>
    </location>
</feature>
<evidence type="ECO:0000313" key="8">
    <source>
        <dbReference type="EMBL" id="ACE05769.1"/>
    </source>
</evidence>
<evidence type="ECO:0000256" key="2">
    <source>
        <dbReference type="ARBA" id="ARBA00023043"/>
    </source>
</evidence>
<keyword evidence="1" id="KW-0677">Repeat</keyword>
<dbReference type="Pfam" id="PF12796">
    <property type="entry name" value="Ank_2"/>
    <property type="match status" value="5"/>
</dbReference>
<dbReference type="SUPFAM" id="SSF52540">
    <property type="entry name" value="P-loop containing nucleoside triphosphate hydrolases"/>
    <property type="match status" value="1"/>
</dbReference>
<dbReference type="Pfam" id="PF26363">
    <property type="entry name" value="Phospholipase-like"/>
    <property type="match status" value="1"/>
</dbReference>